<dbReference type="GO" id="GO:0008758">
    <property type="term" value="F:UDP-2,3-diacylglucosamine hydrolase activity"/>
    <property type="evidence" value="ECO:0007669"/>
    <property type="project" value="TreeGrafter"/>
</dbReference>
<accession>A0A1C7DS11</accession>
<dbReference type="PANTHER" id="PTHR31302">
    <property type="entry name" value="TRANSMEMBRANE PROTEIN WITH METALLOPHOSPHOESTERASE DOMAIN-RELATED"/>
    <property type="match status" value="1"/>
</dbReference>
<dbReference type="OrthoDB" id="9780884at2"/>
<dbReference type="KEGG" id="phc:BBI08_10440"/>
<dbReference type="GO" id="GO:0046872">
    <property type="term" value="F:metal ion binding"/>
    <property type="evidence" value="ECO:0007669"/>
    <property type="project" value="UniProtKB-KW"/>
</dbReference>
<dbReference type="Proteomes" id="UP000092687">
    <property type="component" value="Chromosome"/>
</dbReference>
<dbReference type="InterPro" id="IPR029052">
    <property type="entry name" value="Metallo-depent_PP-like"/>
</dbReference>
<dbReference type="InterPro" id="IPR004843">
    <property type="entry name" value="Calcineurin-like_PHP"/>
</dbReference>
<evidence type="ECO:0000256" key="2">
    <source>
        <dbReference type="ARBA" id="ARBA00022801"/>
    </source>
</evidence>
<sequence length="274" mass="30419">MKKLVIIILFALVIWGIFWSSNKWLETTEYTVVSEELPEAFDGAKIVQISDLHNATFGKNQSSLIKKIQSAKPDAVFLTGDFIDSNRYDLSASLVLIDEIVKMSKVYFVTGNHEIASNQVEEITAALQERGVIVLANDSVEWEKGNDTIQIAGIDDPLSEPARHGDEVTHDYLESARLTDDFTLLLVHRPEYLSTYAEAEVDIVFAGHAHGGQVRLPGIGGLYAPGQGWFPKVTEGIFDKGQSQMVVSRGLGNSNFPLRIFNRPEIVVVTLKRE</sequence>
<keyword evidence="5" id="KW-1185">Reference proteome</keyword>
<dbReference type="CDD" id="cd07385">
    <property type="entry name" value="MPP_YkuE_C"/>
    <property type="match status" value="1"/>
</dbReference>
<feature type="domain" description="Calcineurin-like phosphoesterase" evidence="3">
    <location>
        <begin position="45"/>
        <end position="211"/>
    </location>
</feature>
<organism evidence="4 5">
    <name type="scientific">Planococcus halocryophilus</name>
    <dbReference type="NCBI Taxonomy" id="1215089"/>
    <lineage>
        <taxon>Bacteria</taxon>
        <taxon>Bacillati</taxon>
        <taxon>Bacillota</taxon>
        <taxon>Bacilli</taxon>
        <taxon>Bacillales</taxon>
        <taxon>Caryophanaceae</taxon>
        <taxon>Planococcus</taxon>
    </lineage>
</organism>
<keyword evidence="2" id="KW-0378">Hydrolase</keyword>
<proteinExistence type="predicted"/>
<reference evidence="5" key="2">
    <citation type="submission" date="2016-10" db="EMBL/GenBank/DDBJ databases">
        <authorList>
            <person name="See-Too W.S."/>
        </authorList>
    </citation>
    <scope>NUCLEOTIDE SEQUENCE [LARGE SCALE GENOMIC DNA]</scope>
    <source>
        <strain evidence="5">DSM 24743</strain>
    </source>
</reference>
<dbReference type="SUPFAM" id="SSF56300">
    <property type="entry name" value="Metallo-dependent phosphatases"/>
    <property type="match status" value="1"/>
</dbReference>
<name>A0A1C7DS11_9BACL</name>
<dbReference type="STRING" id="1215089.BBI08_10440"/>
<protein>
    <submittedName>
        <fullName evidence="4">Phosphoesterase</fullName>
    </submittedName>
</protein>
<dbReference type="Pfam" id="PF00149">
    <property type="entry name" value="Metallophos"/>
    <property type="match status" value="1"/>
</dbReference>
<dbReference type="Gene3D" id="3.60.21.10">
    <property type="match status" value="1"/>
</dbReference>
<evidence type="ECO:0000259" key="3">
    <source>
        <dbReference type="Pfam" id="PF00149"/>
    </source>
</evidence>
<dbReference type="AlphaFoldDB" id="A0A1C7DS11"/>
<keyword evidence="1" id="KW-0479">Metal-binding</keyword>
<gene>
    <name evidence="4" type="ORF">BBI08_10440</name>
</gene>
<dbReference type="RefSeq" id="WP_008498388.1">
    <property type="nucleotide sequence ID" value="NZ_CP016537.2"/>
</dbReference>
<reference evidence="5" key="1">
    <citation type="submission" date="2016-07" db="EMBL/GenBank/DDBJ databases">
        <authorList>
            <person name="See-Too W.S."/>
        </authorList>
    </citation>
    <scope>NUCLEOTIDE SEQUENCE [LARGE SCALE GENOMIC DNA]</scope>
    <source>
        <strain evidence="5">DSM 24743</strain>
    </source>
</reference>
<evidence type="ECO:0000313" key="5">
    <source>
        <dbReference type="Proteomes" id="UP000092687"/>
    </source>
</evidence>
<dbReference type="PANTHER" id="PTHR31302:SF31">
    <property type="entry name" value="PHOSPHODIESTERASE YAEI"/>
    <property type="match status" value="1"/>
</dbReference>
<evidence type="ECO:0000313" key="4">
    <source>
        <dbReference type="EMBL" id="ANU14255.1"/>
    </source>
</evidence>
<dbReference type="GO" id="GO:0009245">
    <property type="term" value="P:lipid A biosynthetic process"/>
    <property type="evidence" value="ECO:0007669"/>
    <property type="project" value="TreeGrafter"/>
</dbReference>
<dbReference type="InterPro" id="IPR051158">
    <property type="entry name" value="Metallophosphoesterase_sf"/>
</dbReference>
<evidence type="ECO:0000256" key="1">
    <source>
        <dbReference type="ARBA" id="ARBA00022723"/>
    </source>
</evidence>
<dbReference type="GO" id="GO:0016020">
    <property type="term" value="C:membrane"/>
    <property type="evidence" value="ECO:0007669"/>
    <property type="project" value="GOC"/>
</dbReference>
<dbReference type="EMBL" id="CP016537">
    <property type="protein sequence ID" value="ANU14255.1"/>
    <property type="molecule type" value="Genomic_DNA"/>
</dbReference>